<reference evidence="9 10" key="1">
    <citation type="submission" date="2019-03" db="EMBL/GenBank/DDBJ databases">
        <authorList>
            <person name="Kim M.K.M."/>
        </authorList>
    </citation>
    <scope>NUCLEOTIDE SEQUENCE [LARGE SCALE GENOMIC DNA]</scope>
    <source>
        <strain evidence="9 10">17J68-15</strain>
    </source>
</reference>
<dbReference type="InterPro" id="IPR011765">
    <property type="entry name" value="Pept_M16_N"/>
</dbReference>
<dbReference type="RefSeq" id="WP_131852379.1">
    <property type="nucleotide sequence ID" value="NZ_SKFH01000018.1"/>
</dbReference>
<keyword evidence="10" id="KW-1185">Reference proteome</keyword>
<feature type="domain" description="Peptidase M16 C-terminal" evidence="8">
    <location>
        <begin position="201"/>
        <end position="371"/>
    </location>
</feature>
<accession>A0A4R4E036</accession>
<keyword evidence="2" id="KW-0645">Protease</keyword>
<evidence type="ECO:0000256" key="6">
    <source>
        <dbReference type="SAM" id="SignalP"/>
    </source>
</evidence>
<dbReference type="PANTHER" id="PTHR43690:SF17">
    <property type="entry name" value="PROTEIN YHJJ"/>
    <property type="match status" value="1"/>
</dbReference>
<dbReference type="InterPro" id="IPR050626">
    <property type="entry name" value="Peptidase_M16"/>
</dbReference>
<keyword evidence="4" id="KW-0862">Zinc</keyword>
<evidence type="ECO:0000259" key="7">
    <source>
        <dbReference type="Pfam" id="PF00675"/>
    </source>
</evidence>
<dbReference type="GO" id="GO:0008237">
    <property type="term" value="F:metallopeptidase activity"/>
    <property type="evidence" value="ECO:0007669"/>
    <property type="project" value="UniProtKB-KW"/>
</dbReference>
<name>A0A4R4E036_9BACT</name>
<evidence type="ECO:0000313" key="9">
    <source>
        <dbReference type="EMBL" id="TCZ69907.1"/>
    </source>
</evidence>
<organism evidence="9 10">
    <name type="scientific">Flaviaesturariibacter aridisoli</name>
    <dbReference type="NCBI Taxonomy" id="2545761"/>
    <lineage>
        <taxon>Bacteria</taxon>
        <taxon>Pseudomonadati</taxon>
        <taxon>Bacteroidota</taxon>
        <taxon>Chitinophagia</taxon>
        <taxon>Chitinophagales</taxon>
        <taxon>Chitinophagaceae</taxon>
        <taxon>Flaviaestuariibacter</taxon>
    </lineage>
</organism>
<feature type="signal peptide" evidence="6">
    <location>
        <begin position="1"/>
        <end position="19"/>
    </location>
</feature>
<gene>
    <name evidence="9" type="ORF">E0486_11765</name>
</gene>
<evidence type="ECO:0000256" key="2">
    <source>
        <dbReference type="ARBA" id="ARBA00022670"/>
    </source>
</evidence>
<dbReference type="Pfam" id="PF00675">
    <property type="entry name" value="Peptidase_M16"/>
    <property type="match status" value="1"/>
</dbReference>
<dbReference type="Pfam" id="PF05193">
    <property type="entry name" value="Peptidase_M16_C"/>
    <property type="match status" value="1"/>
</dbReference>
<evidence type="ECO:0000256" key="1">
    <source>
        <dbReference type="ARBA" id="ARBA00007261"/>
    </source>
</evidence>
<keyword evidence="3" id="KW-0378">Hydrolase</keyword>
<evidence type="ECO:0000256" key="5">
    <source>
        <dbReference type="ARBA" id="ARBA00023049"/>
    </source>
</evidence>
<sequence>MKRNGLLLLLGLACMGARAQHRLPANYSWQRLENGLEVVVIENHRVPLATIEIAVKNGAYTEGPEYSGLSHLFEHMFFKANKDYPDQEKFIRRTEELGAIWNGTTDVERVNYFFTFAKDSLEAGLRFMNAAMRYPIYRAEDMTKERPVVDGEFQRAESDPGFQLWHESQKRLWGELVTRKNPIGEHDVINTATPEKMMIIKDKYYHPNNSLLIIAGDVTPNEAFRLARNVWGDWAHSGFNPLEKYPIPPFQPLAKTDYFIKQSSIAQTPYMMLSWQGPSFADDSANTVVADVFSAVLRLNASKWKQALVDKGLAPYADMGYSTCHYTGPIAITVVPTPTKLEECYRAMMDQIAHFGDEDYISEELLQTAKEVIRRNEIRSKEKPSSLPMQLSYQWASTSLEYYTDYEANLMRVTRADLRNYVKRYITGKPFVAGLILNEEMAKTARPETFFKN</sequence>
<feature type="chain" id="PRO_5020646327" evidence="6">
    <location>
        <begin position="20"/>
        <end position="453"/>
    </location>
</feature>
<dbReference type="InterPro" id="IPR007863">
    <property type="entry name" value="Peptidase_M16_C"/>
</dbReference>
<dbReference type="Proteomes" id="UP000295164">
    <property type="component" value="Unassembled WGS sequence"/>
</dbReference>
<dbReference type="InterPro" id="IPR011249">
    <property type="entry name" value="Metalloenz_LuxS/M16"/>
</dbReference>
<dbReference type="PANTHER" id="PTHR43690">
    <property type="entry name" value="NARDILYSIN"/>
    <property type="match status" value="1"/>
</dbReference>
<proteinExistence type="inferred from homology"/>
<evidence type="ECO:0000313" key="10">
    <source>
        <dbReference type="Proteomes" id="UP000295164"/>
    </source>
</evidence>
<dbReference type="GO" id="GO:0046872">
    <property type="term" value="F:metal ion binding"/>
    <property type="evidence" value="ECO:0007669"/>
    <property type="project" value="InterPro"/>
</dbReference>
<dbReference type="AlphaFoldDB" id="A0A4R4E036"/>
<dbReference type="Gene3D" id="3.30.830.10">
    <property type="entry name" value="Metalloenzyme, LuxS/M16 peptidase-like"/>
    <property type="match status" value="2"/>
</dbReference>
<evidence type="ECO:0000259" key="8">
    <source>
        <dbReference type="Pfam" id="PF05193"/>
    </source>
</evidence>
<protein>
    <submittedName>
        <fullName evidence="9">Insulinase family protein</fullName>
    </submittedName>
</protein>
<comment type="similarity">
    <text evidence="1">Belongs to the peptidase M16 family.</text>
</comment>
<dbReference type="SUPFAM" id="SSF63411">
    <property type="entry name" value="LuxS/MPP-like metallohydrolase"/>
    <property type="match status" value="2"/>
</dbReference>
<evidence type="ECO:0000256" key="4">
    <source>
        <dbReference type="ARBA" id="ARBA00022833"/>
    </source>
</evidence>
<feature type="domain" description="Peptidase M16 N-terminal" evidence="7">
    <location>
        <begin position="38"/>
        <end position="160"/>
    </location>
</feature>
<comment type="caution">
    <text evidence="9">The sequence shown here is derived from an EMBL/GenBank/DDBJ whole genome shotgun (WGS) entry which is preliminary data.</text>
</comment>
<evidence type="ECO:0000256" key="3">
    <source>
        <dbReference type="ARBA" id="ARBA00022801"/>
    </source>
</evidence>
<keyword evidence="5" id="KW-0482">Metalloprotease</keyword>
<dbReference type="GO" id="GO:0006508">
    <property type="term" value="P:proteolysis"/>
    <property type="evidence" value="ECO:0007669"/>
    <property type="project" value="UniProtKB-KW"/>
</dbReference>
<dbReference type="EMBL" id="SKFH01000018">
    <property type="protein sequence ID" value="TCZ69907.1"/>
    <property type="molecule type" value="Genomic_DNA"/>
</dbReference>
<keyword evidence="6" id="KW-0732">Signal</keyword>
<dbReference type="OrthoDB" id="9811314at2"/>